<reference evidence="1" key="2">
    <citation type="journal article" date="2015" name="Fish Shellfish Immunol.">
        <title>Early steps in the European eel (Anguilla anguilla)-Vibrio vulnificus interaction in the gills: Role of the RtxA13 toxin.</title>
        <authorList>
            <person name="Callol A."/>
            <person name="Pajuelo D."/>
            <person name="Ebbesson L."/>
            <person name="Teles M."/>
            <person name="MacKenzie S."/>
            <person name="Amaro C."/>
        </authorList>
    </citation>
    <scope>NUCLEOTIDE SEQUENCE</scope>
</reference>
<sequence length="62" mass="6991">MVSLESPFCTISRHHWYIVSKSRIVPIVIRVVDWKWNPMAVPDVISRAATAPVRGHGFGSTM</sequence>
<evidence type="ECO:0000313" key="1">
    <source>
        <dbReference type="EMBL" id="JAH64358.1"/>
    </source>
</evidence>
<accession>A0A0E9UHB9</accession>
<dbReference type="AlphaFoldDB" id="A0A0E9UHB9"/>
<reference evidence="1" key="1">
    <citation type="submission" date="2014-11" db="EMBL/GenBank/DDBJ databases">
        <authorList>
            <person name="Amaro Gonzalez C."/>
        </authorList>
    </citation>
    <scope>NUCLEOTIDE SEQUENCE</scope>
</reference>
<dbReference type="EMBL" id="GBXM01044219">
    <property type="protein sequence ID" value="JAH64358.1"/>
    <property type="molecule type" value="Transcribed_RNA"/>
</dbReference>
<organism evidence="1">
    <name type="scientific">Anguilla anguilla</name>
    <name type="common">European freshwater eel</name>
    <name type="synonym">Muraena anguilla</name>
    <dbReference type="NCBI Taxonomy" id="7936"/>
    <lineage>
        <taxon>Eukaryota</taxon>
        <taxon>Metazoa</taxon>
        <taxon>Chordata</taxon>
        <taxon>Craniata</taxon>
        <taxon>Vertebrata</taxon>
        <taxon>Euteleostomi</taxon>
        <taxon>Actinopterygii</taxon>
        <taxon>Neopterygii</taxon>
        <taxon>Teleostei</taxon>
        <taxon>Anguilliformes</taxon>
        <taxon>Anguillidae</taxon>
        <taxon>Anguilla</taxon>
    </lineage>
</organism>
<proteinExistence type="predicted"/>
<protein>
    <submittedName>
        <fullName evidence="1">Uncharacterized protein</fullName>
    </submittedName>
</protein>
<name>A0A0E9UHB9_ANGAN</name>